<name>A0A0F8XUN4_9ZZZZ</name>
<sequence>MATKKVEPKVAYLACTDGEAEYYAYTDSAEGAKRLKEDIGEALNDGYKLEDITVYPVNAALKVSVGVEIEVVEQRKTTVTLEG</sequence>
<proteinExistence type="predicted"/>
<reference evidence="1" key="1">
    <citation type="journal article" date="2015" name="Nature">
        <title>Complex archaea that bridge the gap between prokaryotes and eukaryotes.</title>
        <authorList>
            <person name="Spang A."/>
            <person name="Saw J.H."/>
            <person name="Jorgensen S.L."/>
            <person name="Zaremba-Niedzwiedzka K."/>
            <person name="Martijn J."/>
            <person name="Lind A.E."/>
            <person name="van Eijk R."/>
            <person name="Schleper C."/>
            <person name="Guy L."/>
            <person name="Ettema T.J."/>
        </authorList>
    </citation>
    <scope>NUCLEOTIDE SEQUENCE</scope>
</reference>
<comment type="caution">
    <text evidence="1">The sequence shown here is derived from an EMBL/GenBank/DDBJ whole genome shotgun (WGS) entry which is preliminary data.</text>
</comment>
<dbReference type="EMBL" id="LAZR01057063">
    <property type="protein sequence ID" value="KKK72827.1"/>
    <property type="molecule type" value="Genomic_DNA"/>
</dbReference>
<evidence type="ECO:0000313" key="1">
    <source>
        <dbReference type="EMBL" id="KKK72827.1"/>
    </source>
</evidence>
<gene>
    <name evidence="1" type="ORF">LCGC14_2899970</name>
</gene>
<organism evidence="1">
    <name type="scientific">marine sediment metagenome</name>
    <dbReference type="NCBI Taxonomy" id="412755"/>
    <lineage>
        <taxon>unclassified sequences</taxon>
        <taxon>metagenomes</taxon>
        <taxon>ecological metagenomes</taxon>
    </lineage>
</organism>
<accession>A0A0F8XUN4</accession>
<protein>
    <submittedName>
        <fullName evidence="1">Uncharacterized protein</fullName>
    </submittedName>
</protein>
<dbReference type="AlphaFoldDB" id="A0A0F8XUN4"/>